<evidence type="ECO:0000313" key="3">
    <source>
        <dbReference type="Proteomes" id="UP000199347"/>
    </source>
</evidence>
<gene>
    <name evidence="2" type="ORF">SAMN03080610_02604</name>
</gene>
<name>A0A1G5NT97_AFIMA</name>
<sequence>MLYGIWNLSIALALASILILLGLIVLRIADMRLAARRAAQRKRFVGALIRFSEDEDEASLRQVIAETPKRIILDAGFEFLAMLRGDERARIEKVFAETGVPDYICRRLRRANEAERIFAAETLAAFPGEATIAALNRALDDRTREVRLAAAISLNRLDRTPSLAELMAKIGERGQRSRRLVELLRTFPLEKAPELVEFAAREDASSFSRAAAIEALSHIGDPQFMPFFSRLAADAKPEVAAAAVRGLGRFGHPSVLPTVLAATKNGDWQVRYEAAEVAAAFPSQEMIEPLAALLSDAEWSVRYAAAKGLKNLGAAGRDRLLAFATGTASRGQRTASMVLQEGSQA</sequence>
<dbReference type="Pfam" id="PF13646">
    <property type="entry name" value="HEAT_2"/>
    <property type="match status" value="1"/>
</dbReference>
<dbReference type="PANTHER" id="PTHR12697">
    <property type="entry name" value="PBS LYASE HEAT-LIKE PROTEIN"/>
    <property type="match status" value="1"/>
</dbReference>
<dbReference type="InterPro" id="IPR011989">
    <property type="entry name" value="ARM-like"/>
</dbReference>
<dbReference type="InterPro" id="IPR004155">
    <property type="entry name" value="PBS_lyase_HEAT"/>
</dbReference>
<proteinExistence type="predicted"/>
<keyword evidence="3" id="KW-1185">Reference proteome</keyword>
<dbReference type="EMBL" id="FMVW01000006">
    <property type="protein sequence ID" value="SCZ40545.1"/>
    <property type="molecule type" value="Genomic_DNA"/>
</dbReference>
<feature type="transmembrane region" description="Helical" evidence="1">
    <location>
        <begin position="6"/>
        <end position="29"/>
    </location>
</feature>
<dbReference type="GO" id="GO:0016491">
    <property type="term" value="F:oxidoreductase activity"/>
    <property type="evidence" value="ECO:0007669"/>
    <property type="project" value="TreeGrafter"/>
</dbReference>
<dbReference type="STRING" id="1120955.SAMN03080610_02604"/>
<dbReference type="SUPFAM" id="SSF48371">
    <property type="entry name" value="ARM repeat"/>
    <property type="match status" value="1"/>
</dbReference>
<reference evidence="2 3" key="1">
    <citation type="submission" date="2016-10" db="EMBL/GenBank/DDBJ databases">
        <authorList>
            <person name="de Groot N.N."/>
        </authorList>
    </citation>
    <scope>NUCLEOTIDE SEQUENCE [LARGE SCALE GENOMIC DNA]</scope>
    <source>
        <strain evidence="2 3">DSM 2698</strain>
    </source>
</reference>
<organism evidence="2 3">
    <name type="scientific">Afifella marina DSM 2698</name>
    <dbReference type="NCBI Taxonomy" id="1120955"/>
    <lineage>
        <taxon>Bacteria</taxon>
        <taxon>Pseudomonadati</taxon>
        <taxon>Pseudomonadota</taxon>
        <taxon>Alphaproteobacteria</taxon>
        <taxon>Hyphomicrobiales</taxon>
        <taxon>Afifellaceae</taxon>
        <taxon>Afifella</taxon>
    </lineage>
</organism>
<keyword evidence="1" id="KW-0472">Membrane</keyword>
<keyword evidence="1" id="KW-0812">Transmembrane</keyword>
<dbReference type="SMART" id="SM00567">
    <property type="entry name" value="EZ_HEAT"/>
    <property type="match status" value="6"/>
</dbReference>
<evidence type="ECO:0000313" key="2">
    <source>
        <dbReference type="EMBL" id="SCZ40545.1"/>
    </source>
</evidence>
<dbReference type="Gene3D" id="1.25.10.10">
    <property type="entry name" value="Leucine-rich Repeat Variant"/>
    <property type="match status" value="2"/>
</dbReference>
<protein>
    <submittedName>
        <fullName evidence="2">HEAT repeat</fullName>
    </submittedName>
</protein>
<dbReference type="AlphaFoldDB" id="A0A1G5NT97"/>
<evidence type="ECO:0000256" key="1">
    <source>
        <dbReference type="SAM" id="Phobius"/>
    </source>
</evidence>
<keyword evidence="1" id="KW-1133">Transmembrane helix</keyword>
<dbReference type="PANTHER" id="PTHR12697:SF5">
    <property type="entry name" value="DEOXYHYPUSINE HYDROXYLASE"/>
    <property type="match status" value="1"/>
</dbReference>
<dbReference type="InterPro" id="IPR016024">
    <property type="entry name" value="ARM-type_fold"/>
</dbReference>
<dbReference type="RefSeq" id="WP_092813837.1">
    <property type="nucleotide sequence ID" value="NZ_FMVW01000006.1"/>
</dbReference>
<dbReference type="Proteomes" id="UP000199347">
    <property type="component" value="Unassembled WGS sequence"/>
</dbReference>
<dbReference type="OrthoDB" id="8061831at2"/>
<accession>A0A1G5NT97</accession>